<comment type="caution">
    <text evidence="1">The sequence shown here is derived from an EMBL/GenBank/DDBJ whole genome shotgun (WGS) entry which is preliminary data.</text>
</comment>
<reference evidence="1 2" key="1">
    <citation type="submission" date="2024-01" db="EMBL/GenBank/DDBJ databases">
        <title>Genome assemblies of Stephania.</title>
        <authorList>
            <person name="Yang L."/>
        </authorList>
    </citation>
    <scope>NUCLEOTIDE SEQUENCE [LARGE SCALE GENOMIC DNA]</scope>
    <source>
        <strain evidence="1">YNDBR</strain>
        <tissue evidence="1">Leaf</tissue>
    </source>
</reference>
<dbReference type="Proteomes" id="UP001420932">
    <property type="component" value="Unassembled WGS sequence"/>
</dbReference>
<gene>
    <name evidence="1" type="ORF">Syun_018609</name>
</gene>
<accession>A0AAP0IUH2</accession>
<keyword evidence="2" id="KW-1185">Reference proteome</keyword>
<evidence type="ECO:0000313" key="1">
    <source>
        <dbReference type="EMBL" id="KAK9120992.1"/>
    </source>
</evidence>
<proteinExistence type="predicted"/>
<dbReference type="EMBL" id="JBBNAF010000008">
    <property type="protein sequence ID" value="KAK9120992.1"/>
    <property type="molecule type" value="Genomic_DNA"/>
</dbReference>
<dbReference type="AlphaFoldDB" id="A0AAP0IUH2"/>
<evidence type="ECO:0000313" key="2">
    <source>
        <dbReference type="Proteomes" id="UP001420932"/>
    </source>
</evidence>
<organism evidence="1 2">
    <name type="scientific">Stephania yunnanensis</name>
    <dbReference type="NCBI Taxonomy" id="152371"/>
    <lineage>
        <taxon>Eukaryota</taxon>
        <taxon>Viridiplantae</taxon>
        <taxon>Streptophyta</taxon>
        <taxon>Embryophyta</taxon>
        <taxon>Tracheophyta</taxon>
        <taxon>Spermatophyta</taxon>
        <taxon>Magnoliopsida</taxon>
        <taxon>Ranunculales</taxon>
        <taxon>Menispermaceae</taxon>
        <taxon>Menispermoideae</taxon>
        <taxon>Cissampelideae</taxon>
        <taxon>Stephania</taxon>
    </lineage>
</organism>
<name>A0AAP0IUH2_9MAGN</name>
<protein>
    <submittedName>
        <fullName evidence="1">Uncharacterized protein</fullName>
    </submittedName>
</protein>
<sequence length="100" mass="10652">MTAGLRLKGVVPHHVNLHTTQASLKTLLLFRTMPSESVTTANAFEMANQVVGFFSRLADCTLSSTTPTNQSGGGTTGAEAHEEHTLICINKKAKLIAELS</sequence>